<dbReference type="GO" id="GO:0016702">
    <property type="term" value="F:oxidoreductase activity, acting on single donors with incorporation of molecular oxygen, incorporation of two atoms of oxygen"/>
    <property type="evidence" value="ECO:0007669"/>
    <property type="project" value="InterPro"/>
</dbReference>
<comment type="similarity">
    <text evidence="1">Belongs to the intradiol ring-cleavage dioxygenase family.</text>
</comment>
<dbReference type="InterPro" id="IPR015889">
    <property type="entry name" value="Intradiol_dOase_core"/>
</dbReference>
<dbReference type="Pfam" id="PF00775">
    <property type="entry name" value="Dioxygenase_C"/>
    <property type="match status" value="1"/>
</dbReference>
<dbReference type="AlphaFoldDB" id="A0A835Y7G2"/>
<dbReference type="OrthoDB" id="539222at2759"/>
<evidence type="ECO:0000256" key="3">
    <source>
        <dbReference type="ARBA" id="ARBA00023002"/>
    </source>
</evidence>
<reference evidence="5" key="1">
    <citation type="journal article" date="2020" name="bioRxiv">
        <title>Comparative genomics of Chlamydomonas.</title>
        <authorList>
            <person name="Craig R.J."/>
            <person name="Hasan A.R."/>
            <person name="Ness R.W."/>
            <person name="Keightley P.D."/>
        </authorList>
    </citation>
    <scope>NUCLEOTIDE SEQUENCE</scope>
    <source>
        <strain evidence="5">CCAP 11/70</strain>
    </source>
</reference>
<dbReference type="InterPro" id="IPR050770">
    <property type="entry name" value="Intradiol_RC_Dioxygenase"/>
</dbReference>
<dbReference type="GO" id="GO:0008199">
    <property type="term" value="F:ferric iron binding"/>
    <property type="evidence" value="ECO:0007669"/>
    <property type="project" value="InterPro"/>
</dbReference>
<dbReference type="Gene3D" id="2.60.130.10">
    <property type="entry name" value="Aromatic compound dioxygenase"/>
    <property type="match status" value="1"/>
</dbReference>
<evidence type="ECO:0000256" key="2">
    <source>
        <dbReference type="ARBA" id="ARBA00022964"/>
    </source>
</evidence>
<evidence type="ECO:0000313" key="6">
    <source>
        <dbReference type="Proteomes" id="UP000612055"/>
    </source>
</evidence>
<proteinExistence type="inferred from homology"/>
<feature type="domain" description="Intradiol ring-cleavage dioxygenases" evidence="4">
    <location>
        <begin position="4"/>
        <end position="84"/>
    </location>
</feature>
<evidence type="ECO:0000256" key="1">
    <source>
        <dbReference type="ARBA" id="ARBA00007825"/>
    </source>
</evidence>
<keyword evidence="3" id="KW-0560">Oxidoreductase</keyword>
<dbReference type="PANTHER" id="PTHR33711:SF10">
    <property type="entry name" value="INTRADIOL RING-CLEAVAGE DIOXYGENASES DOMAIN-CONTAINING PROTEIN"/>
    <property type="match status" value="1"/>
</dbReference>
<keyword evidence="2" id="KW-0223">Dioxygenase</keyword>
<keyword evidence="6" id="KW-1185">Reference proteome</keyword>
<dbReference type="InterPro" id="IPR000627">
    <property type="entry name" value="Intradiol_dOase_C"/>
</dbReference>
<dbReference type="EMBL" id="JAEHOE010000019">
    <property type="protein sequence ID" value="KAG2496447.1"/>
    <property type="molecule type" value="Genomic_DNA"/>
</dbReference>
<dbReference type="SUPFAM" id="SSF49482">
    <property type="entry name" value="Aromatic compound dioxygenase"/>
    <property type="match status" value="1"/>
</dbReference>
<gene>
    <name evidence="5" type="ORF">HYH03_005671</name>
</gene>
<dbReference type="Proteomes" id="UP000612055">
    <property type="component" value="Unassembled WGS sequence"/>
</dbReference>
<comment type="caution">
    <text evidence="5">The sequence shown here is derived from an EMBL/GenBank/DDBJ whole genome shotgun (WGS) entry which is preliminary data.</text>
</comment>
<sequence>MVDVVMDVWQANNNGVYDNIDNIYDHDCRVRVRIGKDGSYSYTTIMPAAYGGRNCLRPPHIHLRLAVPGYRTLVTQMYFAGNPLNGPNDCGCSFCGSGREVQQTQLDSSGRGRFDVVLTRAS</sequence>
<organism evidence="5 6">
    <name type="scientific">Edaphochlamys debaryana</name>
    <dbReference type="NCBI Taxonomy" id="47281"/>
    <lineage>
        <taxon>Eukaryota</taxon>
        <taxon>Viridiplantae</taxon>
        <taxon>Chlorophyta</taxon>
        <taxon>core chlorophytes</taxon>
        <taxon>Chlorophyceae</taxon>
        <taxon>CS clade</taxon>
        <taxon>Chlamydomonadales</taxon>
        <taxon>Chlamydomonadales incertae sedis</taxon>
        <taxon>Edaphochlamys</taxon>
    </lineage>
</organism>
<accession>A0A835Y7G2</accession>
<protein>
    <recommendedName>
        <fullName evidence="4">Intradiol ring-cleavage dioxygenases domain-containing protein</fullName>
    </recommendedName>
</protein>
<name>A0A835Y7G2_9CHLO</name>
<evidence type="ECO:0000313" key="5">
    <source>
        <dbReference type="EMBL" id="KAG2496447.1"/>
    </source>
</evidence>
<dbReference type="PANTHER" id="PTHR33711">
    <property type="entry name" value="DIOXYGENASE, PUTATIVE (AFU_ORTHOLOGUE AFUA_2G02910)-RELATED"/>
    <property type="match status" value="1"/>
</dbReference>
<evidence type="ECO:0000259" key="4">
    <source>
        <dbReference type="Pfam" id="PF00775"/>
    </source>
</evidence>